<feature type="signal peptide" evidence="2">
    <location>
        <begin position="1"/>
        <end position="22"/>
    </location>
</feature>
<dbReference type="HOGENOM" id="CLU_019602_5_0_4"/>
<keyword evidence="1 2" id="KW-0732">Signal</keyword>
<feature type="domain" description="Solute-binding protein family 3/N-terminal" evidence="3">
    <location>
        <begin position="80"/>
        <end position="298"/>
    </location>
</feature>
<evidence type="ECO:0000256" key="2">
    <source>
        <dbReference type="SAM" id="SignalP"/>
    </source>
</evidence>
<evidence type="ECO:0000313" key="5">
    <source>
        <dbReference type="Proteomes" id="UP000001977"/>
    </source>
</evidence>
<dbReference type="eggNOG" id="COG0834">
    <property type="taxonomic scope" value="Bacteria"/>
</dbReference>
<reference evidence="4 5" key="1">
    <citation type="journal article" date="2006" name="J. Bacteriol.">
        <title>Comparison of the genome sequence of the poultry pathogen Bordetella avium with those of B. bronchiseptica, B. pertussis, and B. parapertussis reveals extensive diversity in surface structures associated with host interaction.</title>
        <authorList>
            <person name="Sebaihia M."/>
            <person name="Preston A."/>
            <person name="Maskell D.J."/>
            <person name="Kuzmiak H."/>
            <person name="Connell T.D."/>
            <person name="King N.D."/>
            <person name="Orndorff P.E."/>
            <person name="Miyamoto D.M."/>
            <person name="Thomson N.R."/>
            <person name="Harris D."/>
            <person name="Goble A."/>
            <person name="Lord A."/>
            <person name="Murphy L."/>
            <person name="Quail M.A."/>
            <person name="Rutter S."/>
            <person name="Squares R."/>
            <person name="Squares S."/>
            <person name="Woodward J."/>
            <person name="Parkhill J."/>
            <person name="Temple L.M."/>
        </authorList>
    </citation>
    <scope>NUCLEOTIDE SEQUENCE [LARGE SCALE GENOMIC DNA]</scope>
    <source>
        <strain evidence="4 5">197N</strain>
    </source>
</reference>
<dbReference type="SMART" id="SM00062">
    <property type="entry name" value="PBPb"/>
    <property type="match status" value="1"/>
</dbReference>
<organism evidence="4 5">
    <name type="scientific">Bordetella avium (strain 197N)</name>
    <dbReference type="NCBI Taxonomy" id="360910"/>
    <lineage>
        <taxon>Bacteria</taxon>
        <taxon>Pseudomonadati</taxon>
        <taxon>Pseudomonadota</taxon>
        <taxon>Betaproteobacteria</taxon>
        <taxon>Burkholderiales</taxon>
        <taxon>Alcaligenaceae</taxon>
        <taxon>Bordetella</taxon>
    </lineage>
</organism>
<accession>Q2L036</accession>
<dbReference type="AlphaFoldDB" id="Q2L036"/>
<evidence type="ECO:0000313" key="4">
    <source>
        <dbReference type="EMBL" id="CAJ47881.1"/>
    </source>
</evidence>
<sequence length="310" mass="34034">MRRAWSLLLLALLALMPCLAPAAASSPSATPVPAASDTASAPRSAALAELPLKRTDTGLVMWPDGSLYSPEISAIKQRGVLIVSMLNVDQPPYFSEVNGELVGIDVDLARGLADGLNVRLEIDRSARTFNEVLQRLGEGKADLGISKLSRTLARTQFMAFSEPYVSLNQALLVNRVAFAKRQGGRSMGAVIRHYDGTMGVWAKSSYASRVKSTFPHADVHYYSSWEEVIDALLTGKVEAVYRDEYEIKKVLSDDPAAALKLRMVTLDDLWDKFSVAVNLDAPALLNYVNLYLGMRGKPYDLDDLEKAKRR</sequence>
<keyword evidence="5" id="KW-1185">Reference proteome</keyword>
<dbReference type="InterPro" id="IPR001638">
    <property type="entry name" value="Solute-binding_3/MltF_N"/>
</dbReference>
<dbReference type="Gene3D" id="3.40.190.10">
    <property type="entry name" value="Periplasmic binding protein-like II"/>
    <property type="match status" value="2"/>
</dbReference>
<dbReference type="PANTHER" id="PTHR35936:SF19">
    <property type="entry name" value="AMINO-ACID-BINDING PROTEIN YXEM-RELATED"/>
    <property type="match status" value="1"/>
</dbReference>
<gene>
    <name evidence="4" type="ordered locus">BAV0276</name>
</gene>
<protein>
    <submittedName>
        <fullName evidence="4">Extracellular solute-binding protein</fullName>
    </submittedName>
</protein>
<dbReference type="SUPFAM" id="SSF53850">
    <property type="entry name" value="Periplasmic binding protein-like II"/>
    <property type="match status" value="1"/>
</dbReference>
<dbReference type="KEGG" id="bav:BAV0276"/>
<proteinExistence type="predicted"/>
<evidence type="ECO:0000259" key="3">
    <source>
        <dbReference type="SMART" id="SM00062"/>
    </source>
</evidence>
<feature type="chain" id="PRO_5004211665" evidence="2">
    <location>
        <begin position="23"/>
        <end position="310"/>
    </location>
</feature>
<dbReference type="EMBL" id="AM167904">
    <property type="protein sequence ID" value="CAJ47881.1"/>
    <property type="molecule type" value="Genomic_DNA"/>
</dbReference>
<name>Q2L036_BORA1</name>
<dbReference type="Pfam" id="PF00497">
    <property type="entry name" value="SBP_bac_3"/>
    <property type="match status" value="1"/>
</dbReference>
<dbReference type="PANTHER" id="PTHR35936">
    <property type="entry name" value="MEMBRANE-BOUND LYTIC MUREIN TRANSGLYCOSYLASE F"/>
    <property type="match status" value="1"/>
</dbReference>
<dbReference type="STRING" id="360910.BAV0276"/>
<evidence type="ECO:0000256" key="1">
    <source>
        <dbReference type="ARBA" id="ARBA00022729"/>
    </source>
</evidence>
<dbReference type="Proteomes" id="UP000001977">
    <property type="component" value="Chromosome"/>
</dbReference>